<dbReference type="GO" id="GO:0008234">
    <property type="term" value="F:cysteine-type peptidase activity"/>
    <property type="evidence" value="ECO:0007669"/>
    <property type="project" value="UniProtKB-KW"/>
</dbReference>
<evidence type="ECO:0000313" key="11">
    <source>
        <dbReference type="Proteomes" id="UP000245618"/>
    </source>
</evidence>
<feature type="domain" description="LysM" evidence="8">
    <location>
        <begin position="268"/>
        <end position="312"/>
    </location>
</feature>
<feature type="domain" description="NlpC/P60" evidence="9">
    <location>
        <begin position="430"/>
        <end position="556"/>
    </location>
</feature>
<feature type="domain" description="LysM" evidence="8">
    <location>
        <begin position="160"/>
        <end position="204"/>
    </location>
</feature>
<dbReference type="InterPro" id="IPR038765">
    <property type="entry name" value="Papain-like_cys_pep_sf"/>
</dbReference>
<dbReference type="AlphaFoldDB" id="A0A2U1JTS6"/>
<dbReference type="InterPro" id="IPR018392">
    <property type="entry name" value="LysM"/>
</dbReference>
<accession>A0A2U1JTS6</accession>
<dbReference type="PANTHER" id="PTHR47360">
    <property type="entry name" value="MUREIN DD-ENDOPEPTIDASE MEPS/MUREIN LD-CARBOXYPEPTIDASE"/>
    <property type="match status" value="1"/>
</dbReference>
<dbReference type="PANTHER" id="PTHR47360:SF1">
    <property type="entry name" value="ENDOPEPTIDASE NLPC-RELATED"/>
    <property type="match status" value="1"/>
</dbReference>
<feature type="domain" description="LysM" evidence="8">
    <location>
        <begin position="355"/>
        <end position="398"/>
    </location>
</feature>
<evidence type="ECO:0000256" key="4">
    <source>
        <dbReference type="ARBA" id="ARBA00022737"/>
    </source>
</evidence>
<evidence type="ECO:0000313" key="10">
    <source>
        <dbReference type="EMBL" id="PWA08600.1"/>
    </source>
</evidence>
<dbReference type="InterPro" id="IPR000064">
    <property type="entry name" value="NLP_P60_dom"/>
</dbReference>
<dbReference type="RefSeq" id="WP_116763614.1">
    <property type="nucleotide sequence ID" value="NZ_QCZH01000012.1"/>
</dbReference>
<feature type="domain" description="LysM" evidence="8">
    <location>
        <begin position="89"/>
        <end position="133"/>
    </location>
</feature>
<dbReference type="GO" id="GO:0006508">
    <property type="term" value="P:proteolysis"/>
    <property type="evidence" value="ECO:0007669"/>
    <property type="project" value="UniProtKB-KW"/>
</dbReference>
<keyword evidence="6" id="KW-0788">Thiol protease</keyword>
<dbReference type="PROSITE" id="PS51935">
    <property type="entry name" value="NLPC_P60"/>
    <property type="match status" value="1"/>
</dbReference>
<evidence type="ECO:0000259" key="9">
    <source>
        <dbReference type="PROSITE" id="PS51935"/>
    </source>
</evidence>
<comment type="caution">
    <text evidence="10">The sequence shown here is derived from an EMBL/GenBank/DDBJ whole genome shotgun (WGS) entry which is preliminary data.</text>
</comment>
<protein>
    <recommendedName>
        <fullName evidence="12">Peptidoglycan endopeptidase</fullName>
    </recommendedName>
</protein>
<proteinExistence type="inferred from homology"/>
<dbReference type="InterPro" id="IPR052062">
    <property type="entry name" value="Murein_DD/LD_carboxypeptidase"/>
</dbReference>
<keyword evidence="2" id="KW-0645">Protease</keyword>
<evidence type="ECO:0000256" key="3">
    <source>
        <dbReference type="ARBA" id="ARBA00022729"/>
    </source>
</evidence>
<evidence type="ECO:0000256" key="2">
    <source>
        <dbReference type="ARBA" id="ARBA00022670"/>
    </source>
</evidence>
<dbReference type="InterPro" id="IPR036779">
    <property type="entry name" value="LysM_dom_sf"/>
</dbReference>
<reference evidence="10 11" key="1">
    <citation type="submission" date="2018-04" db="EMBL/GenBank/DDBJ databases">
        <title>Flavobacterium sp. nov., isolated from glacier ice.</title>
        <authorList>
            <person name="Liu Q."/>
            <person name="Xin Y.-H."/>
        </authorList>
    </citation>
    <scope>NUCLEOTIDE SEQUENCE [LARGE SCALE GENOMIC DNA]</scope>
    <source>
        <strain evidence="10 11">LB2P30</strain>
    </source>
</reference>
<dbReference type="Proteomes" id="UP000245618">
    <property type="component" value="Unassembled WGS sequence"/>
</dbReference>
<dbReference type="SUPFAM" id="SSF54106">
    <property type="entry name" value="LysM domain"/>
    <property type="match status" value="5"/>
</dbReference>
<feature type="domain" description="LysM" evidence="8">
    <location>
        <begin position="25"/>
        <end position="68"/>
    </location>
</feature>
<dbReference type="Pfam" id="PF00877">
    <property type="entry name" value="NLPC_P60"/>
    <property type="match status" value="1"/>
</dbReference>
<gene>
    <name evidence="10" type="ORF">DB891_11370</name>
</gene>
<dbReference type="Gene3D" id="3.10.350.10">
    <property type="entry name" value="LysM domain"/>
    <property type="match status" value="5"/>
</dbReference>
<keyword evidence="3 7" id="KW-0732">Signal</keyword>
<name>A0A2U1JTS6_9FLAO</name>
<evidence type="ECO:0000259" key="8">
    <source>
        <dbReference type="PROSITE" id="PS51782"/>
    </source>
</evidence>
<feature type="signal peptide" evidence="7">
    <location>
        <begin position="1"/>
        <end position="20"/>
    </location>
</feature>
<dbReference type="SUPFAM" id="SSF54001">
    <property type="entry name" value="Cysteine proteinases"/>
    <property type="match status" value="1"/>
</dbReference>
<dbReference type="SMART" id="SM00257">
    <property type="entry name" value="LysM"/>
    <property type="match status" value="5"/>
</dbReference>
<dbReference type="EMBL" id="QCZH01000012">
    <property type="protein sequence ID" value="PWA08600.1"/>
    <property type="molecule type" value="Genomic_DNA"/>
</dbReference>
<comment type="similarity">
    <text evidence="1">Belongs to the peptidase C40 family.</text>
</comment>
<organism evidence="10 11">
    <name type="scientific">Flavobacterium laiguense</name>
    <dbReference type="NCBI Taxonomy" id="2169409"/>
    <lineage>
        <taxon>Bacteria</taxon>
        <taxon>Pseudomonadati</taxon>
        <taxon>Bacteroidota</taxon>
        <taxon>Flavobacteriia</taxon>
        <taxon>Flavobacteriales</taxon>
        <taxon>Flavobacteriaceae</taxon>
        <taxon>Flavobacterium</taxon>
    </lineage>
</organism>
<feature type="chain" id="PRO_5015545632" description="Peptidoglycan endopeptidase" evidence="7">
    <location>
        <begin position="21"/>
        <end position="557"/>
    </location>
</feature>
<dbReference type="Gene3D" id="3.90.1720.10">
    <property type="entry name" value="endopeptidase domain like (from Nostoc punctiforme)"/>
    <property type="match status" value="1"/>
</dbReference>
<evidence type="ECO:0000256" key="5">
    <source>
        <dbReference type="ARBA" id="ARBA00022801"/>
    </source>
</evidence>
<dbReference type="OrthoDB" id="9807055at2"/>
<evidence type="ECO:0000256" key="6">
    <source>
        <dbReference type="ARBA" id="ARBA00022807"/>
    </source>
</evidence>
<keyword evidence="4" id="KW-0677">Repeat</keyword>
<dbReference type="Pfam" id="PF01476">
    <property type="entry name" value="LysM"/>
    <property type="match status" value="5"/>
</dbReference>
<dbReference type="CDD" id="cd00118">
    <property type="entry name" value="LysM"/>
    <property type="match status" value="5"/>
</dbReference>
<evidence type="ECO:0000256" key="7">
    <source>
        <dbReference type="SAM" id="SignalP"/>
    </source>
</evidence>
<sequence length="557" mass="61204">MKYFRVIVFVLTLCSVSVFSQDKNIKHSIAKGETISSIAEKYNVSATSIYKLNPNAKKTLQLNQVILIPNSETKKTNKVVAVPEKSTKINHEVLPKETLYGIVKLYKTTTELLYKANPQLEAEGLKIGQTINIPTVGLTKKEIASLSNKNTSETVETAPLMHQVKPKESLYAIAKQYSVTIKELNEANPKIGKKGLSVGQMIAIPSNGKLPFEPVVAEEKTIQEVASVAVVAENKEVATKVKEKEIEQKERVATKEIETITPKEITPLAHKVKSGESLYVIARQYAITLKELKEANPKIGKKGLSIGQMIVIPSNVELEGKFVVSEDKESIPVIVQSAKEDKEIETDTQNTGTDVIHEVLPKETKYGIAKKYGITVGVLEKQNPAIQQKILVGSKLTIRVPNATIVTVANEEVIETKDTESNSAITISNENLIDQLIASASDNIGTRYRSGGTSKAGFDCSGLMCSTFGGFDIKLPRSSIEQSSFGERVETEKAQKGDLIFFKTNGRSRINHVGMVVEVLDGEIKFIHSATHSGVIISSTKESYYQRNFVQVNRVVK</sequence>
<evidence type="ECO:0000256" key="1">
    <source>
        <dbReference type="ARBA" id="ARBA00007074"/>
    </source>
</evidence>
<keyword evidence="11" id="KW-1185">Reference proteome</keyword>
<dbReference type="PROSITE" id="PS51782">
    <property type="entry name" value="LYSM"/>
    <property type="match status" value="5"/>
</dbReference>
<evidence type="ECO:0008006" key="12">
    <source>
        <dbReference type="Google" id="ProtNLM"/>
    </source>
</evidence>
<keyword evidence="5" id="KW-0378">Hydrolase</keyword>